<name>M7NCA2_9MICC</name>
<dbReference type="eggNOG" id="COG0683">
    <property type="taxonomic scope" value="Bacteria"/>
</dbReference>
<evidence type="ECO:0000256" key="1">
    <source>
        <dbReference type="ARBA" id="ARBA00010062"/>
    </source>
</evidence>
<dbReference type="PRINTS" id="PR00337">
    <property type="entry name" value="LEUILEVALBP"/>
</dbReference>
<dbReference type="PATRIC" id="fig|1276920.7.peg.1437"/>
<dbReference type="Gene3D" id="3.40.50.2300">
    <property type="match status" value="2"/>
</dbReference>
<keyword evidence="4" id="KW-0029">Amino-acid transport</keyword>
<evidence type="ECO:0000256" key="2">
    <source>
        <dbReference type="ARBA" id="ARBA00022448"/>
    </source>
</evidence>
<evidence type="ECO:0000256" key="4">
    <source>
        <dbReference type="ARBA" id="ARBA00022970"/>
    </source>
</evidence>
<dbReference type="InterPro" id="IPR000709">
    <property type="entry name" value="Leu_Ile_Val-bd"/>
</dbReference>
<accession>M7NCA2</accession>
<comment type="caution">
    <text evidence="7">The sequence shown here is derived from an EMBL/GenBank/DDBJ whole genome shotgun (WGS) entry which is preliminary data.</text>
</comment>
<organism evidence="7 8">
    <name type="scientific">Paeniglutamicibacter gangotriensis Lz1y</name>
    <dbReference type="NCBI Taxonomy" id="1276920"/>
    <lineage>
        <taxon>Bacteria</taxon>
        <taxon>Bacillati</taxon>
        <taxon>Actinomycetota</taxon>
        <taxon>Actinomycetes</taxon>
        <taxon>Micrococcales</taxon>
        <taxon>Micrococcaceae</taxon>
        <taxon>Paeniglutamicibacter</taxon>
    </lineage>
</organism>
<evidence type="ECO:0000313" key="7">
    <source>
        <dbReference type="EMBL" id="EMQ99444.1"/>
    </source>
</evidence>
<comment type="similarity">
    <text evidence="1">Belongs to the leucine-binding protein family.</text>
</comment>
<dbReference type="InterPro" id="IPR051010">
    <property type="entry name" value="BCAA_transport"/>
</dbReference>
<gene>
    <name evidence="7" type="ORF">ADIAG_01439</name>
</gene>
<dbReference type="EMBL" id="AOCK01000003">
    <property type="protein sequence ID" value="EMQ99444.1"/>
    <property type="molecule type" value="Genomic_DNA"/>
</dbReference>
<protein>
    <submittedName>
        <fullName evidence="7">Extracellular ligand-binding receptor</fullName>
    </submittedName>
</protein>
<dbReference type="PANTHER" id="PTHR30483">
    <property type="entry name" value="LEUCINE-SPECIFIC-BINDING PROTEIN"/>
    <property type="match status" value="1"/>
</dbReference>
<sequence length="424" mass="43657">MVAHTPSRFARRSRFLAIGAALALTATACGGGGGDATTSPAADSAAAPAGDGELKLGTLLPNTGGLSFFGPPMTAGVDLAVEEINAAGGVNGKDATAMHRDSGDTTTNIATQSSTEMLGQGVSAIIGAASSGVTKTVINQITGAGTLMMSPANTSPDFTDWDDKGLYWRTAPSDVMQGRILGNVMVGEGAATVGMIVLNDAYGTGLAKNIRGAVEGAGGEIVAESMFNEGDSQFSSQVDEVVAAKPDAIAILSFDQARSIIPLLIQKGIKPTQMYFVDGNVTDYSKDFDKGTLKGAKGTQPGSFAAEDFKDRLATVNDSLKDWNYAAESYDATTLIALAATAAKSVDPAAIAKELESVSRDGEKCNDFATCKTLLDDGKDIDYDGISGPISFDGNGDITEGIMGIFEYDENNVPQPLREEAGAV</sequence>
<evidence type="ECO:0000256" key="5">
    <source>
        <dbReference type="SAM" id="SignalP"/>
    </source>
</evidence>
<dbReference type="InterPro" id="IPR028081">
    <property type="entry name" value="Leu-bd"/>
</dbReference>
<dbReference type="RefSeq" id="WP_007270632.1">
    <property type="nucleotide sequence ID" value="NZ_AOCK01000003.1"/>
</dbReference>
<dbReference type="Proteomes" id="UP000012015">
    <property type="component" value="Unassembled WGS sequence"/>
</dbReference>
<dbReference type="STRING" id="1276920.ADIAG_01439"/>
<reference evidence="7 8" key="1">
    <citation type="journal article" date="2013" name="Genome Announc.">
        <title>Draft Genome Sequence of Arthrobacter gangotriensis Strain Lz1yT, Isolated from a Penguin Rookery Soil Sample Collected in Antarctica, near the Indian Station Dakshin Gangotri.</title>
        <authorList>
            <person name="Shivaji S."/>
            <person name="Ara S."/>
            <person name="Bandi S."/>
            <person name="Singh A."/>
            <person name="Kumar Pinnaka A."/>
        </authorList>
    </citation>
    <scope>NUCLEOTIDE SEQUENCE [LARGE SCALE GENOMIC DNA]</scope>
    <source>
        <strain evidence="7 8">Lz1y</strain>
    </source>
</reference>
<keyword evidence="2" id="KW-0813">Transport</keyword>
<dbReference type="CDD" id="cd06346">
    <property type="entry name" value="PBP1_ABC_ligand_binding-like"/>
    <property type="match status" value="1"/>
</dbReference>
<dbReference type="InterPro" id="IPR028082">
    <property type="entry name" value="Peripla_BP_I"/>
</dbReference>
<evidence type="ECO:0000313" key="8">
    <source>
        <dbReference type="Proteomes" id="UP000012015"/>
    </source>
</evidence>
<feature type="signal peptide" evidence="5">
    <location>
        <begin position="1"/>
        <end position="28"/>
    </location>
</feature>
<dbReference type="Pfam" id="PF13458">
    <property type="entry name" value="Peripla_BP_6"/>
    <property type="match status" value="1"/>
</dbReference>
<dbReference type="AlphaFoldDB" id="M7NCA2"/>
<keyword evidence="8" id="KW-1185">Reference proteome</keyword>
<keyword evidence="7" id="KW-0675">Receptor</keyword>
<dbReference type="PANTHER" id="PTHR30483:SF6">
    <property type="entry name" value="PERIPLASMIC BINDING PROTEIN OF ABC TRANSPORTER FOR NATURAL AMINO ACIDS"/>
    <property type="match status" value="1"/>
</dbReference>
<evidence type="ECO:0000256" key="3">
    <source>
        <dbReference type="ARBA" id="ARBA00022729"/>
    </source>
</evidence>
<feature type="domain" description="Leucine-binding protein" evidence="6">
    <location>
        <begin position="54"/>
        <end position="361"/>
    </location>
</feature>
<keyword evidence="3 5" id="KW-0732">Signal</keyword>
<dbReference type="SUPFAM" id="SSF53822">
    <property type="entry name" value="Periplasmic binding protein-like I"/>
    <property type="match status" value="1"/>
</dbReference>
<feature type="chain" id="PRO_5038412469" evidence="5">
    <location>
        <begin position="29"/>
        <end position="424"/>
    </location>
</feature>
<dbReference type="GO" id="GO:0006865">
    <property type="term" value="P:amino acid transport"/>
    <property type="evidence" value="ECO:0007669"/>
    <property type="project" value="UniProtKB-KW"/>
</dbReference>
<proteinExistence type="inferred from homology"/>
<evidence type="ECO:0000259" key="6">
    <source>
        <dbReference type="Pfam" id="PF13458"/>
    </source>
</evidence>